<evidence type="ECO:0000256" key="11">
    <source>
        <dbReference type="SAM" id="Phobius"/>
    </source>
</evidence>
<dbReference type="GO" id="GO:0019722">
    <property type="term" value="P:calcium-mediated signaling"/>
    <property type="evidence" value="ECO:0007669"/>
    <property type="project" value="TreeGrafter"/>
</dbReference>
<dbReference type="GO" id="GO:0006955">
    <property type="term" value="P:immune response"/>
    <property type="evidence" value="ECO:0007669"/>
    <property type="project" value="TreeGrafter"/>
</dbReference>
<dbReference type="GO" id="GO:0060326">
    <property type="term" value="P:cell chemotaxis"/>
    <property type="evidence" value="ECO:0007669"/>
    <property type="project" value="TreeGrafter"/>
</dbReference>
<evidence type="ECO:0000313" key="13">
    <source>
        <dbReference type="EMBL" id="KPP79201.1"/>
    </source>
</evidence>
<dbReference type="AlphaFoldDB" id="A0A0N8K306"/>
<accession>A0A0N8K306</accession>
<protein>
    <recommendedName>
        <fullName evidence="12">G-protein coupled receptors family 1 profile domain-containing protein</fullName>
    </recommendedName>
</protein>
<evidence type="ECO:0000256" key="7">
    <source>
        <dbReference type="ARBA" id="ARBA00023170"/>
    </source>
</evidence>
<dbReference type="InterPro" id="IPR050119">
    <property type="entry name" value="CCR1-9-like"/>
</dbReference>
<dbReference type="Gene3D" id="1.20.1070.10">
    <property type="entry name" value="Rhodopsin 7-helix transmembrane proteins"/>
    <property type="match status" value="1"/>
</dbReference>
<feature type="transmembrane region" description="Helical" evidence="11">
    <location>
        <begin position="64"/>
        <end position="83"/>
    </location>
</feature>
<keyword evidence="3 10" id="KW-0812">Transmembrane</keyword>
<sequence length="356" mass="41495">MDYENFSSGDYELPCEMNDTRQMELGIQVYVHSFICLFGLLGNLLVIITYAFYKKAKTMTDMYLLNMAIADVLFVLSLPLMIYNERHNWSMGTWACKIFRGMYNINLYSSMLLLACISTDRYIAIVQARRSFRMRYRTLIYSRIICSAVWLFSLALSVPSMVYNERYEDTHLGVKSEAVCYFRFDDNRMAQLVKILVPTTQITIGFFLPLLVMCFCYTCIIITLLRAKNFQKHKAVRVVLAVVVVFIACQMPYNITLLYHTVELFQTRECSSEKDVLKVLMITESLAYLHCCLNPVLYAFIGVKFRNHFCKILEDLWCLGKRYIYRRSSRVTSEVYISTRRSTEGSNNENGSSFTM</sequence>
<gene>
    <name evidence="13" type="ORF">Z043_101242</name>
</gene>
<dbReference type="GO" id="GO:0016493">
    <property type="term" value="F:C-C chemokine receptor activity"/>
    <property type="evidence" value="ECO:0007669"/>
    <property type="project" value="TreeGrafter"/>
</dbReference>
<feature type="transmembrane region" description="Helical" evidence="11">
    <location>
        <begin position="237"/>
        <end position="259"/>
    </location>
</feature>
<dbReference type="PROSITE" id="PS50262">
    <property type="entry name" value="G_PROTEIN_RECEP_F1_2"/>
    <property type="match status" value="1"/>
</dbReference>
<keyword evidence="8" id="KW-0325">Glycoprotein</keyword>
<reference evidence="13 14" key="1">
    <citation type="submission" date="2015-08" db="EMBL/GenBank/DDBJ databases">
        <title>The genome of the Asian arowana (Scleropages formosus).</title>
        <authorList>
            <person name="Tan M.H."/>
            <person name="Gan H.M."/>
            <person name="Croft L.J."/>
            <person name="Austin C.M."/>
        </authorList>
    </citation>
    <scope>NUCLEOTIDE SEQUENCE [LARGE SCALE GENOMIC DNA]</scope>
    <source>
        <strain evidence="13">Aro1</strain>
    </source>
</reference>
<organism evidence="13 14">
    <name type="scientific">Scleropages formosus</name>
    <name type="common">Asian bonytongue</name>
    <name type="synonym">Osteoglossum formosum</name>
    <dbReference type="NCBI Taxonomy" id="113540"/>
    <lineage>
        <taxon>Eukaryota</taxon>
        <taxon>Metazoa</taxon>
        <taxon>Chordata</taxon>
        <taxon>Craniata</taxon>
        <taxon>Vertebrata</taxon>
        <taxon>Euteleostomi</taxon>
        <taxon>Actinopterygii</taxon>
        <taxon>Neopterygii</taxon>
        <taxon>Teleostei</taxon>
        <taxon>Osteoglossocephala</taxon>
        <taxon>Osteoglossomorpha</taxon>
        <taxon>Osteoglossiformes</taxon>
        <taxon>Osteoglossidae</taxon>
        <taxon>Scleropages</taxon>
    </lineage>
</organism>
<evidence type="ECO:0000256" key="1">
    <source>
        <dbReference type="ARBA" id="ARBA00004651"/>
    </source>
</evidence>
<dbReference type="PRINTS" id="PR00657">
    <property type="entry name" value="CCCHEMOKINER"/>
</dbReference>
<dbReference type="GO" id="GO:0009897">
    <property type="term" value="C:external side of plasma membrane"/>
    <property type="evidence" value="ECO:0007669"/>
    <property type="project" value="TreeGrafter"/>
</dbReference>
<evidence type="ECO:0000256" key="3">
    <source>
        <dbReference type="ARBA" id="ARBA00022692"/>
    </source>
</evidence>
<dbReference type="Pfam" id="PF00001">
    <property type="entry name" value="7tm_1"/>
    <property type="match status" value="1"/>
</dbReference>
<dbReference type="EMBL" id="JARO02000263">
    <property type="protein sequence ID" value="KPP79201.1"/>
    <property type="molecule type" value="Genomic_DNA"/>
</dbReference>
<dbReference type="Proteomes" id="UP000034805">
    <property type="component" value="Unassembled WGS sequence"/>
</dbReference>
<evidence type="ECO:0000256" key="5">
    <source>
        <dbReference type="ARBA" id="ARBA00023040"/>
    </source>
</evidence>
<keyword evidence="2" id="KW-1003">Cell membrane</keyword>
<dbReference type="PANTHER" id="PTHR10489:SF611">
    <property type="entry name" value="C-C CHEMOKINE RECEPTOR TYPE 6"/>
    <property type="match status" value="1"/>
</dbReference>
<dbReference type="STRING" id="113540.ENSSFOP00015012664"/>
<dbReference type="PRINTS" id="PR00237">
    <property type="entry name" value="GPCRRHODOPSN"/>
</dbReference>
<evidence type="ECO:0000256" key="6">
    <source>
        <dbReference type="ARBA" id="ARBA00023136"/>
    </source>
</evidence>
<dbReference type="InterPro" id="IPR000355">
    <property type="entry name" value="Chemokine_rcpt"/>
</dbReference>
<keyword evidence="7 10" id="KW-0675">Receptor</keyword>
<evidence type="ECO:0000256" key="10">
    <source>
        <dbReference type="RuleBase" id="RU000688"/>
    </source>
</evidence>
<name>A0A0N8K306_SCLFO</name>
<feature type="domain" description="G-protein coupled receptors family 1 profile" evidence="12">
    <location>
        <begin position="42"/>
        <end position="298"/>
    </location>
</feature>
<dbReference type="GO" id="GO:0019957">
    <property type="term" value="F:C-C chemokine binding"/>
    <property type="evidence" value="ECO:0007669"/>
    <property type="project" value="TreeGrafter"/>
</dbReference>
<keyword evidence="9 10" id="KW-0807">Transducer</keyword>
<keyword evidence="5 10" id="KW-0297">G-protein coupled receptor</keyword>
<feature type="transmembrane region" description="Helical" evidence="11">
    <location>
        <begin position="29"/>
        <end position="52"/>
    </location>
</feature>
<dbReference type="InterPro" id="IPR000276">
    <property type="entry name" value="GPCR_Rhodpsn"/>
</dbReference>
<dbReference type="PANTHER" id="PTHR10489">
    <property type="entry name" value="CELL ADHESION MOLECULE"/>
    <property type="match status" value="1"/>
</dbReference>
<proteinExistence type="inferred from homology"/>
<evidence type="ECO:0000256" key="8">
    <source>
        <dbReference type="ARBA" id="ARBA00023180"/>
    </source>
</evidence>
<dbReference type="SUPFAM" id="SSF81321">
    <property type="entry name" value="Family A G protein-coupled receptor-like"/>
    <property type="match status" value="1"/>
</dbReference>
<dbReference type="InterPro" id="IPR017452">
    <property type="entry name" value="GPCR_Rhodpsn_7TM"/>
</dbReference>
<dbReference type="PROSITE" id="PS00237">
    <property type="entry name" value="G_PROTEIN_RECEP_F1_1"/>
    <property type="match status" value="1"/>
</dbReference>
<comment type="subcellular location">
    <subcellularLocation>
        <location evidence="1">Cell membrane</location>
        <topology evidence="1">Multi-pass membrane protein</topology>
    </subcellularLocation>
</comment>
<dbReference type="GO" id="GO:0007204">
    <property type="term" value="P:positive regulation of cytosolic calcium ion concentration"/>
    <property type="evidence" value="ECO:0007669"/>
    <property type="project" value="TreeGrafter"/>
</dbReference>
<feature type="transmembrane region" description="Helical" evidence="11">
    <location>
        <begin position="103"/>
        <end position="123"/>
    </location>
</feature>
<evidence type="ECO:0000259" key="12">
    <source>
        <dbReference type="PROSITE" id="PS50262"/>
    </source>
</evidence>
<feature type="transmembrane region" description="Helical" evidence="11">
    <location>
        <begin position="202"/>
        <end position="225"/>
    </location>
</feature>
<comment type="caution">
    <text evidence="13">The sequence shown here is derived from an EMBL/GenBank/DDBJ whole genome shotgun (WGS) entry which is preliminary data.</text>
</comment>
<keyword evidence="6 11" id="KW-0472">Membrane</keyword>
<evidence type="ECO:0000256" key="2">
    <source>
        <dbReference type="ARBA" id="ARBA00022475"/>
    </source>
</evidence>
<evidence type="ECO:0000256" key="4">
    <source>
        <dbReference type="ARBA" id="ARBA00022989"/>
    </source>
</evidence>
<keyword evidence="4 11" id="KW-1133">Transmembrane helix</keyword>
<feature type="transmembrane region" description="Helical" evidence="11">
    <location>
        <begin position="144"/>
        <end position="163"/>
    </location>
</feature>
<comment type="similarity">
    <text evidence="10">Belongs to the G-protein coupled receptor 1 family.</text>
</comment>
<evidence type="ECO:0000256" key="9">
    <source>
        <dbReference type="ARBA" id="ARBA00023224"/>
    </source>
</evidence>
<evidence type="ECO:0000313" key="14">
    <source>
        <dbReference type="Proteomes" id="UP000034805"/>
    </source>
</evidence>
<dbReference type="FunFam" id="1.20.1070.10:FF:000035">
    <property type="entry name" value="C-C chemokine receptor type 6"/>
    <property type="match status" value="1"/>
</dbReference>
<feature type="transmembrane region" description="Helical" evidence="11">
    <location>
        <begin position="279"/>
        <end position="301"/>
    </location>
</feature>